<sequence length="30" mass="3263">MFGCSSCQLSPHVSVMALSYCDFHPNNCIA</sequence>
<reference evidence="1" key="2">
    <citation type="journal article" date="2015" name="Data Brief">
        <title>Shoot transcriptome of the giant reed, Arundo donax.</title>
        <authorList>
            <person name="Barrero R.A."/>
            <person name="Guerrero F.D."/>
            <person name="Moolhuijzen P."/>
            <person name="Goolsby J.A."/>
            <person name="Tidwell J."/>
            <person name="Bellgard S.E."/>
            <person name="Bellgard M.I."/>
        </authorList>
    </citation>
    <scope>NUCLEOTIDE SEQUENCE</scope>
    <source>
        <tissue evidence="1">Shoot tissue taken approximately 20 cm above the soil surface</tissue>
    </source>
</reference>
<accession>A0A0A9GX90</accession>
<reference evidence="1" key="1">
    <citation type="submission" date="2014-09" db="EMBL/GenBank/DDBJ databases">
        <authorList>
            <person name="Magalhaes I.L.F."/>
            <person name="Oliveira U."/>
            <person name="Santos F.R."/>
            <person name="Vidigal T.H.D.A."/>
            <person name="Brescovit A.D."/>
            <person name="Santos A.J."/>
        </authorList>
    </citation>
    <scope>NUCLEOTIDE SEQUENCE</scope>
    <source>
        <tissue evidence="1">Shoot tissue taken approximately 20 cm above the soil surface</tissue>
    </source>
</reference>
<organism evidence="1">
    <name type="scientific">Arundo donax</name>
    <name type="common">Giant reed</name>
    <name type="synonym">Donax arundinaceus</name>
    <dbReference type="NCBI Taxonomy" id="35708"/>
    <lineage>
        <taxon>Eukaryota</taxon>
        <taxon>Viridiplantae</taxon>
        <taxon>Streptophyta</taxon>
        <taxon>Embryophyta</taxon>
        <taxon>Tracheophyta</taxon>
        <taxon>Spermatophyta</taxon>
        <taxon>Magnoliopsida</taxon>
        <taxon>Liliopsida</taxon>
        <taxon>Poales</taxon>
        <taxon>Poaceae</taxon>
        <taxon>PACMAD clade</taxon>
        <taxon>Arundinoideae</taxon>
        <taxon>Arundineae</taxon>
        <taxon>Arundo</taxon>
    </lineage>
</organism>
<dbReference type="AlphaFoldDB" id="A0A0A9GX90"/>
<dbReference type="EMBL" id="GBRH01172673">
    <property type="protein sequence ID" value="JAE25223.1"/>
    <property type="molecule type" value="Transcribed_RNA"/>
</dbReference>
<proteinExistence type="predicted"/>
<evidence type="ECO:0000313" key="1">
    <source>
        <dbReference type="EMBL" id="JAE25223.1"/>
    </source>
</evidence>
<protein>
    <submittedName>
        <fullName evidence="1">Uncharacterized protein</fullName>
    </submittedName>
</protein>
<name>A0A0A9GX90_ARUDO</name>